<evidence type="ECO:0000313" key="1">
    <source>
        <dbReference type="EMBL" id="TWU04267.1"/>
    </source>
</evidence>
<gene>
    <name evidence="1" type="ORF">Pla52n_23060</name>
</gene>
<protein>
    <submittedName>
        <fullName evidence="1">Uncharacterized protein</fullName>
    </submittedName>
</protein>
<name>A0A5C6AXS9_9BACT</name>
<accession>A0A5C6AXS9</accession>
<dbReference type="AlphaFoldDB" id="A0A5C6AXS9"/>
<dbReference type="EMBL" id="SJPN01000003">
    <property type="protein sequence ID" value="TWU04267.1"/>
    <property type="molecule type" value="Genomic_DNA"/>
</dbReference>
<organism evidence="1 2">
    <name type="scientific">Stieleria varia</name>
    <dbReference type="NCBI Taxonomy" id="2528005"/>
    <lineage>
        <taxon>Bacteria</taxon>
        <taxon>Pseudomonadati</taxon>
        <taxon>Planctomycetota</taxon>
        <taxon>Planctomycetia</taxon>
        <taxon>Pirellulales</taxon>
        <taxon>Pirellulaceae</taxon>
        <taxon>Stieleria</taxon>
    </lineage>
</organism>
<proteinExistence type="predicted"/>
<reference evidence="1 2" key="1">
    <citation type="submission" date="2019-02" db="EMBL/GenBank/DDBJ databases">
        <title>Deep-cultivation of Planctomycetes and their phenomic and genomic characterization uncovers novel biology.</title>
        <authorList>
            <person name="Wiegand S."/>
            <person name="Jogler M."/>
            <person name="Boedeker C."/>
            <person name="Pinto D."/>
            <person name="Vollmers J."/>
            <person name="Rivas-Marin E."/>
            <person name="Kohn T."/>
            <person name="Peeters S.H."/>
            <person name="Heuer A."/>
            <person name="Rast P."/>
            <person name="Oberbeckmann S."/>
            <person name="Bunk B."/>
            <person name="Jeske O."/>
            <person name="Meyerdierks A."/>
            <person name="Storesund J.E."/>
            <person name="Kallscheuer N."/>
            <person name="Luecker S."/>
            <person name="Lage O.M."/>
            <person name="Pohl T."/>
            <person name="Merkel B.J."/>
            <person name="Hornburger P."/>
            <person name="Mueller R.-W."/>
            <person name="Bruemmer F."/>
            <person name="Labrenz M."/>
            <person name="Spormann A.M."/>
            <person name="Op Den Camp H."/>
            <person name="Overmann J."/>
            <person name="Amann R."/>
            <person name="Jetten M.S.M."/>
            <person name="Mascher T."/>
            <person name="Medema M.H."/>
            <person name="Devos D.P."/>
            <person name="Kaster A.-K."/>
            <person name="Ovreas L."/>
            <person name="Rohde M."/>
            <person name="Galperin M.Y."/>
            <person name="Jogler C."/>
        </authorList>
    </citation>
    <scope>NUCLEOTIDE SEQUENCE [LARGE SCALE GENOMIC DNA]</scope>
    <source>
        <strain evidence="1 2">Pla52n</strain>
    </source>
</reference>
<sequence>MGPKNGGQTPLDGRRDRAVRVFLAGSVGIMQTIGAGCADKSAWSSCSRRNGCAKNAAGSSNGGLHQPSMGGGTNEIDVAVSTQIHRLGLKPLGFSHDSQAAPAAETFVMQRMIQTMANTILIRKNRTERRRFGTPPRSGMLRGLLITVVAVAASVHSHAQMAMPGMGMPQMGMPNMYGPVTQADIDYDASGFVTPAGMVAPGMVPGGPAGGVMPVGFMQSSCDNMPGCDGMGGCDGGCGDGSCGAGYGGGCDCGGGGGLLGKLRNGGCGGCSLCLFCGGQGCSACANIGNGQLIRGMAGMLAMLRPYSEASLCNQRWYDLSGEVLFLDRNVGSGNGGVLTSRGISGPAALSVGDINADSLEAGMRLSAALIFGAGSNLEATYMGGNEWDDTATAFATPGQADLFSFISDFGTNPGGPAISAGFDDTDRSLTQSIRSQAVFHSGELNYRRRTVWPCCRFQGSWLAGLRYMRYDDSLLYQTVGLNNNGAANNGPRFFSSDGQTKNKMFGAQLGFDFWWNVRPGISLGLGGKGAWVQNNVDRRVLLNSNSTGSIAVDDGDFNDALIGDAEFKMVYRLTHSITFRSAYYVTAADRVAFGSADVAASQNFLTGAAPVTLDDIQYDSLVLQGFSFGAEYMW</sequence>
<evidence type="ECO:0000313" key="2">
    <source>
        <dbReference type="Proteomes" id="UP000320176"/>
    </source>
</evidence>
<keyword evidence="2" id="KW-1185">Reference proteome</keyword>
<comment type="caution">
    <text evidence="1">The sequence shown here is derived from an EMBL/GenBank/DDBJ whole genome shotgun (WGS) entry which is preliminary data.</text>
</comment>
<dbReference type="Proteomes" id="UP000320176">
    <property type="component" value="Unassembled WGS sequence"/>
</dbReference>